<dbReference type="Pfam" id="PF10957">
    <property type="entry name" value="Spore_Cse60"/>
    <property type="match status" value="1"/>
</dbReference>
<dbReference type="KEGG" id="plw:D5F53_03560"/>
<evidence type="ECO:0000313" key="2">
    <source>
        <dbReference type="Proteomes" id="UP000266552"/>
    </source>
</evidence>
<proteinExistence type="predicted"/>
<dbReference type="InterPro" id="IPR020296">
    <property type="entry name" value="Spore_Cse60"/>
</dbReference>
<reference evidence="1 2" key="1">
    <citation type="submission" date="2018-09" db="EMBL/GenBank/DDBJ databases">
        <title>Genome Sequence of Paenibacillus lautus Strain E7593-69, Azo Dye-Degrading Bacteria, Isolated from Commercial Tattoo Inks.</title>
        <authorList>
            <person name="Nho S.W."/>
            <person name="Kim S.-J."/>
            <person name="Kweon O."/>
            <person name="Cerniglia C.E."/>
        </authorList>
    </citation>
    <scope>NUCLEOTIDE SEQUENCE [LARGE SCALE GENOMIC DNA]</scope>
    <source>
        <strain evidence="1 2">E7593-69</strain>
    </source>
</reference>
<sequence>MLKTLKVELFSDSNLDDLQDQVNEFLYNIHPDDVKDIKLSSADGTYDILVIYKE</sequence>
<dbReference type="Proteomes" id="UP000266552">
    <property type="component" value="Chromosome"/>
</dbReference>
<evidence type="ECO:0000313" key="1">
    <source>
        <dbReference type="EMBL" id="AYB42410.1"/>
    </source>
</evidence>
<dbReference type="AlphaFoldDB" id="A0A2A5LF56"/>
<organism evidence="1 2">
    <name type="scientific">Paenibacillus lautus</name>
    <name type="common">Bacillus lautus</name>
    <dbReference type="NCBI Taxonomy" id="1401"/>
    <lineage>
        <taxon>Bacteria</taxon>
        <taxon>Bacillati</taxon>
        <taxon>Bacillota</taxon>
        <taxon>Bacilli</taxon>
        <taxon>Bacillales</taxon>
        <taxon>Paenibacillaceae</taxon>
        <taxon>Paenibacillus</taxon>
    </lineage>
</organism>
<keyword evidence="2" id="KW-1185">Reference proteome</keyword>
<accession>A0A2A5LF56</accession>
<dbReference type="EMBL" id="CP032412">
    <property type="protein sequence ID" value="AYB42410.1"/>
    <property type="molecule type" value="Genomic_DNA"/>
</dbReference>
<dbReference type="GeneID" id="72766737"/>
<gene>
    <name evidence="1" type="ORF">D5F53_03560</name>
</gene>
<protein>
    <submittedName>
        <fullName evidence="1">DUF2758 domain-containing protein</fullName>
    </submittedName>
</protein>
<name>A0A2A5LF56_PAELA</name>
<dbReference type="RefSeq" id="WP_009593971.1">
    <property type="nucleotide sequence ID" value="NZ_BOSC01000001.1"/>
</dbReference>